<dbReference type="EMBL" id="VUAA01000041">
    <property type="protein sequence ID" value="KAA1252745.1"/>
    <property type="molecule type" value="Genomic_DNA"/>
</dbReference>
<dbReference type="Proteomes" id="UP000323225">
    <property type="component" value="Unassembled WGS sequence"/>
</dbReference>
<dbReference type="AlphaFoldDB" id="A0A5B1BY76"/>
<comment type="caution">
    <text evidence="1">The sequence shown here is derived from an EMBL/GenBank/DDBJ whole genome shotgun (WGS) entry which is preliminary data.</text>
</comment>
<name>A0A5B1BY76_VIBCL</name>
<evidence type="ECO:0000313" key="1">
    <source>
        <dbReference type="EMBL" id="KAA1252745.1"/>
    </source>
</evidence>
<gene>
    <name evidence="1" type="ORF">F0M16_21335</name>
</gene>
<accession>A0A5B1BY76</accession>
<reference evidence="1 2" key="1">
    <citation type="submission" date="2019-09" db="EMBL/GenBank/DDBJ databases">
        <authorList>
            <person name="Kritzky A."/>
            <person name="Schelkanova E.Y."/>
            <person name="Alkhova Z.V."/>
            <person name="Smirnova N.I."/>
        </authorList>
    </citation>
    <scope>NUCLEOTIDE SEQUENCE [LARGE SCALE GENOMIC DNA]</scope>
    <source>
        <strain evidence="1 2">M1526</strain>
    </source>
</reference>
<organism evidence="1 2">
    <name type="scientific">Vibrio cholerae</name>
    <dbReference type="NCBI Taxonomy" id="666"/>
    <lineage>
        <taxon>Bacteria</taxon>
        <taxon>Pseudomonadati</taxon>
        <taxon>Pseudomonadota</taxon>
        <taxon>Gammaproteobacteria</taxon>
        <taxon>Vibrionales</taxon>
        <taxon>Vibrionaceae</taxon>
        <taxon>Vibrio</taxon>
    </lineage>
</organism>
<proteinExistence type="predicted"/>
<protein>
    <submittedName>
        <fullName evidence="1">Uncharacterized protein</fullName>
    </submittedName>
</protein>
<evidence type="ECO:0000313" key="2">
    <source>
        <dbReference type="Proteomes" id="UP000323225"/>
    </source>
</evidence>
<sequence>MKPIYTEICFSSGVLIDGFRTALKFFDSQKSIDSLVEVWHDKKNWDISLNQFAEEYRAIEKHRDDYTELSSDNSQDKDDLEGYFRASEWYEKVIEKYREQAKALNVTTHRINCYIFNKDYHESDDPELKKKNSFLTIDDLLNGLDYPQDVIENMKRDFVIKYLKENPSL</sequence>